<organism evidence="1">
    <name type="scientific">Thermogemmatispora argillosa</name>
    <dbReference type="NCBI Taxonomy" id="2045280"/>
    <lineage>
        <taxon>Bacteria</taxon>
        <taxon>Bacillati</taxon>
        <taxon>Chloroflexota</taxon>
        <taxon>Ktedonobacteria</taxon>
        <taxon>Thermogemmatisporales</taxon>
        <taxon>Thermogemmatisporaceae</taxon>
        <taxon>Thermogemmatispora</taxon>
    </lineage>
</organism>
<dbReference type="EMBL" id="AP019377">
    <property type="protein sequence ID" value="BBH95765.1"/>
    <property type="molecule type" value="Genomic_DNA"/>
</dbReference>
<sequence>MSGKACLSARLEMYLKPADPATSCKEVGECQRSIQIFLAMNKQQFGELSQHHELSLFASLAWPKESMIPARWASDPLGCFVPVKFDKLTTGRGINVAVRTLKDGYAHARMHSAG</sequence>
<protein>
    <submittedName>
        <fullName evidence="1">Uncharacterized protein</fullName>
    </submittedName>
</protein>
<accession>A0A455T8T3</accession>
<name>A0A455T8T3_9CHLR</name>
<gene>
    <name evidence="1" type="ORF">KTA_39640</name>
</gene>
<reference evidence="1" key="1">
    <citation type="submission" date="2018-12" db="EMBL/GenBank/DDBJ databases">
        <title>Novel natural products biosynthetic potential of the class Ktedonobacteria.</title>
        <authorList>
            <person name="Zheng Y."/>
            <person name="Saitou A."/>
            <person name="Wang C.M."/>
            <person name="Toyoda A."/>
            <person name="Minakuchi Y."/>
            <person name="Sekiguchi Y."/>
            <person name="Ueda K."/>
            <person name="Takano H."/>
            <person name="Sakai Y."/>
            <person name="Yokota A."/>
            <person name="Yabe S."/>
        </authorList>
    </citation>
    <scope>NUCLEOTIDE SEQUENCE</scope>
    <source>
        <strain evidence="1">A3-2</strain>
    </source>
</reference>
<dbReference type="AlphaFoldDB" id="A0A455T8T3"/>
<proteinExistence type="predicted"/>
<evidence type="ECO:0000313" key="1">
    <source>
        <dbReference type="EMBL" id="BBH95765.1"/>
    </source>
</evidence>